<keyword evidence="2" id="KW-1185">Reference proteome</keyword>
<dbReference type="AlphaFoldDB" id="A0AAV5L754"/>
<evidence type="ECO:0000313" key="1">
    <source>
        <dbReference type="EMBL" id="GKV32972.1"/>
    </source>
</evidence>
<dbReference type="Proteomes" id="UP001054252">
    <property type="component" value="Unassembled WGS sequence"/>
</dbReference>
<gene>
    <name evidence="1" type="ORF">SLEP1_g41532</name>
</gene>
<reference evidence="1 2" key="1">
    <citation type="journal article" date="2021" name="Commun. Biol.">
        <title>The genome of Shorea leprosula (Dipterocarpaceae) highlights the ecological relevance of drought in aseasonal tropical rainforests.</title>
        <authorList>
            <person name="Ng K.K.S."/>
            <person name="Kobayashi M.J."/>
            <person name="Fawcett J.A."/>
            <person name="Hatakeyama M."/>
            <person name="Paape T."/>
            <person name="Ng C.H."/>
            <person name="Ang C.C."/>
            <person name="Tnah L.H."/>
            <person name="Lee C.T."/>
            <person name="Nishiyama T."/>
            <person name="Sese J."/>
            <person name="O'Brien M.J."/>
            <person name="Copetti D."/>
            <person name="Mohd Noor M.I."/>
            <person name="Ong R.C."/>
            <person name="Putra M."/>
            <person name="Sireger I.Z."/>
            <person name="Indrioko S."/>
            <person name="Kosugi Y."/>
            <person name="Izuno A."/>
            <person name="Isagi Y."/>
            <person name="Lee S.L."/>
            <person name="Shimizu K.K."/>
        </authorList>
    </citation>
    <scope>NUCLEOTIDE SEQUENCE [LARGE SCALE GENOMIC DNA]</scope>
    <source>
        <strain evidence="1">214</strain>
    </source>
</reference>
<dbReference type="EMBL" id="BPVZ01000098">
    <property type="protein sequence ID" value="GKV32972.1"/>
    <property type="molecule type" value="Genomic_DNA"/>
</dbReference>
<evidence type="ECO:0000313" key="2">
    <source>
        <dbReference type="Proteomes" id="UP001054252"/>
    </source>
</evidence>
<organism evidence="1 2">
    <name type="scientific">Rubroshorea leprosula</name>
    <dbReference type="NCBI Taxonomy" id="152421"/>
    <lineage>
        <taxon>Eukaryota</taxon>
        <taxon>Viridiplantae</taxon>
        <taxon>Streptophyta</taxon>
        <taxon>Embryophyta</taxon>
        <taxon>Tracheophyta</taxon>
        <taxon>Spermatophyta</taxon>
        <taxon>Magnoliopsida</taxon>
        <taxon>eudicotyledons</taxon>
        <taxon>Gunneridae</taxon>
        <taxon>Pentapetalae</taxon>
        <taxon>rosids</taxon>
        <taxon>malvids</taxon>
        <taxon>Malvales</taxon>
        <taxon>Dipterocarpaceae</taxon>
        <taxon>Rubroshorea</taxon>
    </lineage>
</organism>
<comment type="caution">
    <text evidence="1">The sequence shown here is derived from an EMBL/GenBank/DDBJ whole genome shotgun (WGS) entry which is preliminary data.</text>
</comment>
<accession>A0AAV5L754</accession>
<sequence>MYECSFSGDLRVLSPVIYESFLRFSVWSVEEKNQLQSPCRLSLLMYFAWAREAEPLFCFQLFAMETTLMIW</sequence>
<proteinExistence type="predicted"/>
<protein>
    <submittedName>
        <fullName evidence="1">Uncharacterized protein</fullName>
    </submittedName>
</protein>
<name>A0AAV5L754_9ROSI</name>